<dbReference type="SMART" id="SM01040">
    <property type="entry name" value="Bro-N"/>
    <property type="match status" value="1"/>
</dbReference>
<dbReference type="PROSITE" id="PS51750">
    <property type="entry name" value="BRO_N"/>
    <property type="match status" value="1"/>
</dbReference>
<dbReference type="GeneID" id="88362624"/>
<evidence type="ECO:0000313" key="3">
    <source>
        <dbReference type="Proteomes" id="UP000221961"/>
    </source>
</evidence>
<evidence type="ECO:0000313" key="2">
    <source>
        <dbReference type="EMBL" id="ATL70753.1"/>
    </source>
</evidence>
<feature type="domain" description="Bro-N" evidence="1">
    <location>
        <begin position="1"/>
        <end position="110"/>
    </location>
</feature>
<protein>
    <recommendedName>
        <fullName evidence="1">Bro-N domain-containing protein</fullName>
    </recommendedName>
</protein>
<dbReference type="EMBL" id="CP023778">
    <property type="protein sequence ID" value="ATL70753.1"/>
    <property type="molecule type" value="Genomic_DNA"/>
</dbReference>
<dbReference type="PANTHER" id="PTHR36180:SF2">
    <property type="entry name" value="BRO FAMILY PROTEIN"/>
    <property type="match status" value="1"/>
</dbReference>
<evidence type="ECO:0000259" key="1">
    <source>
        <dbReference type="PROSITE" id="PS51750"/>
    </source>
</evidence>
<dbReference type="PANTHER" id="PTHR36180">
    <property type="entry name" value="DNA-BINDING PROTEIN-RELATED-RELATED"/>
    <property type="match status" value="1"/>
</dbReference>
<dbReference type="Pfam" id="PF02498">
    <property type="entry name" value="Bro-N"/>
    <property type="match status" value="1"/>
</dbReference>
<dbReference type="RefSeq" id="WP_098697698.1">
    <property type="nucleotide sequence ID" value="NZ_CP023778.1"/>
</dbReference>
<dbReference type="GO" id="GO:0003677">
    <property type="term" value="F:DNA binding"/>
    <property type="evidence" value="ECO:0007669"/>
    <property type="project" value="InterPro"/>
</dbReference>
<organism evidence="2 3">
    <name type="scientific">Nocardia terpenica</name>
    <dbReference type="NCBI Taxonomy" id="455432"/>
    <lineage>
        <taxon>Bacteria</taxon>
        <taxon>Bacillati</taxon>
        <taxon>Actinomycetota</taxon>
        <taxon>Actinomycetes</taxon>
        <taxon>Mycobacteriales</taxon>
        <taxon>Nocardiaceae</taxon>
        <taxon>Nocardia</taxon>
    </lineage>
</organism>
<dbReference type="AlphaFoldDB" id="A0A291RTB7"/>
<accession>A0A291RTB7</accession>
<dbReference type="InterPro" id="IPR003497">
    <property type="entry name" value="BRO_N_domain"/>
</dbReference>
<dbReference type="Proteomes" id="UP000221961">
    <property type="component" value="Chromosome"/>
</dbReference>
<sequence>MTDIIPFDFEGNRVRTVIIDGEPWFVAKDVTDLLGFKNGPDAIRKHVLPGQTNIAIRDVARDLGFQPGRAPLLINEAGVYRLIMRSNVPAAVRMQAWLTDEVLPTIRKSGGAYIMPGSKAEANLLNPDTMLDKFGELLELARGERAKRLEIETRNVKLAAKIEEDAPYVAASREFFDDDGLIRFRDSARALSMPERRFIALLREWGWVDVVGTAAKAYAIKQGYAKNLVYAYRGGHSVYGKLTRKGLERATVKAFGV</sequence>
<name>A0A291RTB7_9NOCA</name>
<dbReference type="InterPro" id="IPR005039">
    <property type="entry name" value="Ant_C"/>
</dbReference>
<dbReference type="KEGG" id="ntp:CRH09_35810"/>
<reference evidence="2 3" key="1">
    <citation type="submission" date="2017-10" db="EMBL/GenBank/DDBJ databases">
        <title>Comparative genomics between pathogenic Norcardia.</title>
        <authorList>
            <person name="Zeng L."/>
        </authorList>
    </citation>
    <scope>NUCLEOTIDE SEQUENCE [LARGE SCALE GENOMIC DNA]</scope>
    <source>
        <strain evidence="2 3">NC_YFY_NT001</strain>
    </source>
</reference>
<proteinExistence type="predicted"/>
<gene>
    <name evidence="2" type="ORF">CRH09_35810</name>
</gene>
<dbReference type="Pfam" id="PF03374">
    <property type="entry name" value="ANT"/>
    <property type="match status" value="1"/>
</dbReference>